<evidence type="ECO:0000259" key="2">
    <source>
        <dbReference type="PROSITE" id="PS50181"/>
    </source>
</evidence>
<protein>
    <recommendedName>
        <fullName evidence="2">F-box domain-containing protein</fullName>
    </recommendedName>
</protein>
<dbReference type="OrthoDB" id="2322499at2759"/>
<dbReference type="EMBL" id="JACAZF010000006">
    <property type="protein sequence ID" value="KAF7301980.1"/>
    <property type="molecule type" value="Genomic_DNA"/>
</dbReference>
<proteinExistence type="predicted"/>
<evidence type="ECO:0000313" key="4">
    <source>
        <dbReference type="Proteomes" id="UP000636479"/>
    </source>
</evidence>
<sequence>MQRPFPSLFPFNDLPRDIGILVLEQCSPYDLVQLSATSKRLRNMILLKHVYLWNRARANLERSGISLTLPPCPQVPASGNFSETAYATFLFGGGMCTQCTKPTARLPCIFLFRSRACSVATPSLLPHSTPHSSQRRCKLDIISNLAVDWIQIQDTTPWGRSLPKIPYQVVAGVVYYAFDWKAIQLARQEHDEAIARTCGAAPTHPISFRSRMRHQLEEEYIKREKSVPILTQNAEQLNLWAAEYCDEQRRVYYRNLKFLQRVVKLADPKISASQVIKSEVFGPIFSAFNRDLEDITLTVWQHHCSAVMTELKPSFKIACPYCKRSIHIDGLHIHVVAKHNDINKVRLSTPSGKLACFECPNSGRVFTEKGLSDHRRTKHPDYPRRVPSESVD</sequence>
<dbReference type="CDD" id="cd09917">
    <property type="entry name" value="F-box_SF"/>
    <property type="match status" value="1"/>
</dbReference>
<organism evidence="3 4">
    <name type="scientific">Mycena indigotica</name>
    <dbReference type="NCBI Taxonomy" id="2126181"/>
    <lineage>
        <taxon>Eukaryota</taxon>
        <taxon>Fungi</taxon>
        <taxon>Dikarya</taxon>
        <taxon>Basidiomycota</taxon>
        <taxon>Agaricomycotina</taxon>
        <taxon>Agaricomycetes</taxon>
        <taxon>Agaricomycetidae</taxon>
        <taxon>Agaricales</taxon>
        <taxon>Marasmiineae</taxon>
        <taxon>Mycenaceae</taxon>
        <taxon>Mycena</taxon>
    </lineage>
</organism>
<dbReference type="RefSeq" id="XP_037219980.1">
    <property type="nucleotide sequence ID" value="XM_037364336.1"/>
</dbReference>
<gene>
    <name evidence="3" type="ORF">MIND_00764100</name>
</gene>
<name>A0A8H6SN92_9AGAR</name>
<comment type="caution">
    <text evidence="3">The sequence shown here is derived from an EMBL/GenBank/DDBJ whole genome shotgun (WGS) entry which is preliminary data.</text>
</comment>
<keyword evidence="4" id="KW-1185">Reference proteome</keyword>
<evidence type="ECO:0000313" key="3">
    <source>
        <dbReference type="EMBL" id="KAF7301980.1"/>
    </source>
</evidence>
<dbReference type="InterPro" id="IPR036047">
    <property type="entry name" value="F-box-like_dom_sf"/>
</dbReference>
<dbReference type="SUPFAM" id="SSF81383">
    <property type="entry name" value="F-box domain"/>
    <property type="match status" value="1"/>
</dbReference>
<evidence type="ECO:0000256" key="1">
    <source>
        <dbReference type="SAM" id="MobiDB-lite"/>
    </source>
</evidence>
<feature type="region of interest" description="Disordered" evidence="1">
    <location>
        <begin position="370"/>
        <end position="392"/>
    </location>
</feature>
<dbReference type="Proteomes" id="UP000636479">
    <property type="component" value="Unassembled WGS sequence"/>
</dbReference>
<feature type="domain" description="F-box" evidence="2">
    <location>
        <begin position="8"/>
        <end position="56"/>
    </location>
</feature>
<reference evidence="3" key="1">
    <citation type="submission" date="2020-05" db="EMBL/GenBank/DDBJ databases">
        <title>Mycena genomes resolve the evolution of fungal bioluminescence.</title>
        <authorList>
            <person name="Tsai I.J."/>
        </authorList>
    </citation>
    <scope>NUCLEOTIDE SEQUENCE</scope>
    <source>
        <strain evidence="3">171206Taipei</strain>
    </source>
</reference>
<dbReference type="AlphaFoldDB" id="A0A8H6SN92"/>
<dbReference type="Pfam" id="PF00646">
    <property type="entry name" value="F-box"/>
    <property type="match status" value="1"/>
</dbReference>
<dbReference type="GeneID" id="59346852"/>
<accession>A0A8H6SN92</accession>
<dbReference type="InterPro" id="IPR001810">
    <property type="entry name" value="F-box_dom"/>
</dbReference>
<dbReference type="PROSITE" id="PS50181">
    <property type="entry name" value="FBOX"/>
    <property type="match status" value="1"/>
</dbReference>